<name>A0ABR2CGM1_9ROSI</name>
<evidence type="ECO:0000313" key="1">
    <source>
        <dbReference type="EMBL" id="KAK8517913.1"/>
    </source>
</evidence>
<keyword evidence="2" id="KW-1185">Reference proteome</keyword>
<sequence length="120" mass="13321">MKSPPNEGDELMEMNNKPGLETKKNPCICSPTSHAGSFRCHLHRATGTAASKPQEPSLSRFGRAGSNLKLKPISDSSLRVTRHYVIPSYMVMEYGCFLSPWDWACVVPMETLESGFSLMQ</sequence>
<dbReference type="Proteomes" id="UP001472677">
    <property type="component" value="Unassembled WGS sequence"/>
</dbReference>
<dbReference type="PANTHER" id="PTHR33132">
    <property type="entry name" value="OSJNBB0118P14.9 PROTEIN"/>
    <property type="match status" value="1"/>
</dbReference>
<proteinExistence type="predicted"/>
<dbReference type="EMBL" id="JBBPBM010000055">
    <property type="protein sequence ID" value="KAK8517913.1"/>
    <property type="molecule type" value="Genomic_DNA"/>
</dbReference>
<comment type="caution">
    <text evidence="1">The sequence shown here is derived from an EMBL/GenBank/DDBJ whole genome shotgun (WGS) entry which is preliminary data.</text>
</comment>
<gene>
    <name evidence="1" type="ORF">V6N12_016749</name>
</gene>
<dbReference type="PANTHER" id="PTHR33132:SF128">
    <property type="entry name" value="OS01G0778900 PROTEIN"/>
    <property type="match status" value="1"/>
</dbReference>
<evidence type="ECO:0000313" key="2">
    <source>
        <dbReference type="Proteomes" id="UP001472677"/>
    </source>
</evidence>
<protein>
    <submittedName>
        <fullName evidence="1">Uncharacterized protein</fullName>
    </submittedName>
</protein>
<organism evidence="1 2">
    <name type="scientific">Hibiscus sabdariffa</name>
    <name type="common">roselle</name>
    <dbReference type="NCBI Taxonomy" id="183260"/>
    <lineage>
        <taxon>Eukaryota</taxon>
        <taxon>Viridiplantae</taxon>
        <taxon>Streptophyta</taxon>
        <taxon>Embryophyta</taxon>
        <taxon>Tracheophyta</taxon>
        <taxon>Spermatophyta</taxon>
        <taxon>Magnoliopsida</taxon>
        <taxon>eudicotyledons</taxon>
        <taxon>Gunneridae</taxon>
        <taxon>Pentapetalae</taxon>
        <taxon>rosids</taxon>
        <taxon>malvids</taxon>
        <taxon>Malvales</taxon>
        <taxon>Malvaceae</taxon>
        <taxon>Malvoideae</taxon>
        <taxon>Hibiscus</taxon>
    </lineage>
</organism>
<reference evidence="1 2" key="1">
    <citation type="journal article" date="2024" name="G3 (Bethesda)">
        <title>Genome assembly of Hibiscus sabdariffa L. provides insights into metabolisms of medicinal natural products.</title>
        <authorList>
            <person name="Kim T."/>
        </authorList>
    </citation>
    <scope>NUCLEOTIDE SEQUENCE [LARGE SCALE GENOMIC DNA]</scope>
    <source>
        <strain evidence="1">TK-2024</strain>
        <tissue evidence="1">Old leaves</tissue>
    </source>
</reference>
<accession>A0ABR2CGM1</accession>